<protein>
    <recommendedName>
        <fullName evidence="2">GSKIP domain-containing protein</fullName>
    </recommendedName>
</protein>
<evidence type="ECO:0000313" key="4">
    <source>
        <dbReference type="Proteomes" id="UP000646827"/>
    </source>
</evidence>
<name>A0A8H7VDM0_9FUNG</name>
<sequence length="182" mass="20124">MRLASLNEELESITRDYDYGIVPGSATIFVLDEIEALGRLDLTLLEGVMIVVEVNNQGYKITSHSPLYSGASALATTQAILAHINQPFETMENLLMTVSPMFCERFQEVLYEKLQSVNQSQIVPSQHDNQSQQSTTTTTTTATTTTSFNPQRPSSLPHSSNPSLHTSTSPSNTTNTQDNWIR</sequence>
<dbReference type="OrthoDB" id="5804279at2759"/>
<evidence type="ECO:0000259" key="2">
    <source>
        <dbReference type="Pfam" id="PF05303"/>
    </source>
</evidence>
<feature type="region of interest" description="Disordered" evidence="1">
    <location>
        <begin position="122"/>
        <end position="182"/>
    </location>
</feature>
<dbReference type="InterPro" id="IPR007967">
    <property type="entry name" value="GSKIP_dom"/>
</dbReference>
<keyword evidence="4" id="KW-1185">Reference proteome</keyword>
<dbReference type="AlphaFoldDB" id="A0A8H7VDM0"/>
<feature type="compositionally biased region" description="Low complexity" evidence="1">
    <location>
        <begin position="130"/>
        <end position="176"/>
    </location>
</feature>
<accession>A0A8H7VDM0</accession>
<dbReference type="EMBL" id="JAEPRB010000389">
    <property type="protein sequence ID" value="KAG2216545.1"/>
    <property type="molecule type" value="Genomic_DNA"/>
</dbReference>
<feature type="domain" description="GSKIP" evidence="2">
    <location>
        <begin position="31"/>
        <end position="116"/>
    </location>
</feature>
<reference evidence="3 4" key="1">
    <citation type="submission" date="2020-12" db="EMBL/GenBank/DDBJ databases">
        <title>Metabolic potential, ecology and presence of endohyphal bacteria is reflected in genomic diversity of Mucoromycotina.</title>
        <authorList>
            <person name="Muszewska A."/>
            <person name="Okrasinska A."/>
            <person name="Steczkiewicz K."/>
            <person name="Drgas O."/>
            <person name="Orlowska M."/>
            <person name="Perlinska-Lenart U."/>
            <person name="Aleksandrzak-Piekarczyk T."/>
            <person name="Szatraj K."/>
            <person name="Zielenkiewicz U."/>
            <person name="Pilsyk S."/>
            <person name="Malc E."/>
            <person name="Mieczkowski P."/>
            <person name="Kruszewska J.S."/>
            <person name="Biernat P."/>
            <person name="Pawlowska J."/>
        </authorList>
    </citation>
    <scope>NUCLEOTIDE SEQUENCE [LARGE SCALE GENOMIC DNA]</scope>
    <source>
        <strain evidence="3 4">CBS 142.35</strain>
    </source>
</reference>
<dbReference type="Pfam" id="PF05303">
    <property type="entry name" value="GSKIP_dom"/>
    <property type="match status" value="1"/>
</dbReference>
<gene>
    <name evidence="3" type="ORF">INT45_006329</name>
</gene>
<evidence type="ECO:0000256" key="1">
    <source>
        <dbReference type="SAM" id="MobiDB-lite"/>
    </source>
</evidence>
<organism evidence="3 4">
    <name type="scientific">Circinella minor</name>
    <dbReference type="NCBI Taxonomy" id="1195481"/>
    <lineage>
        <taxon>Eukaryota</taxon>
        <taxon>Fungi</taxon>
        <taxon>Fungi incertae sedis</taxon>
        <taxon>Mucoromycota</taxon>
        <taxon>Mucoromycotina</taxon>
        <taxon>Mucoromycetes</taxon>
        <taxon>Mucorales</taxon>
        <taxon>Lichtheimiaceae</taxon>
        <taxon>Circinella</taxon>
    </lineage>
</organism>
<dbReference type="Proteomes" id="UP000646827">
    <property type="component" value="Unassembled WGS sequence"/>
</dbReference>
<dbReference type="InterPro" id="IPR023231">
    <property type="entry name" value="GSKIP_dom_sf"/>
</dbReference>
<evidence type="ECO:0000313" key="3">
    <source>
        <dbReference type="EMBL" id="KAG2216545.1"/>
    </source>
</evidence>
<comment type="caution">
    <text evidence="3">The sequence shown here is derived from an EMBL/GenBank/DDBJ whole genome shotgun (WGS) entry which is preliminary data.</text>
</comment>
<proteinExistence type="predicted"/>
<dbReference type="Gene3D" id="3.30.2280.10">
    <property type="entry name" value="Hypothetical protein (hspc210)"/>
    <property type="match status" value="1"/>
</dbReference>
<dbReference type="SUPFAM" id="SSF103107">
    <property type="entry name" value="Hypothetical protein c14orf129, hspc210"/>
    <property type="match status" value="1"/>
</dbReference>